<evidence type="ECO:0000313" key="3">
    <source>
        <dbReference type="Proteomes" id="UP001055102"/>
    </source>
</evidence>
<name>A0ABQ4SXB5_9HYPH</name>
<organism evidence="2 3">
    <name type="scientific">Methylobacterium jeotgali</name>
    <dbReference type="NCBI Taxonomy" id="381630"/>
    <lineage>
        <taxon>Bacteria</taxon>
        <taxon>Pseudomonadati</taxon>
        <taxon>Pseudomonadota</taxon>
        <taxon>Alphaproteobacteria</taxon>
        <taxon>Hyphomicrobiales</taxon>
        <taxon>Methylobacteriaceae</taxon>
        <taxon>Methylobacterium</taxon>
    </lineage>
</organism>
<evidence type="ECO:0000256" key="1">
    <source>
        <dbReference type="SAM" id="MobiDB-lite"/>
    </source>
</evidence>
<sequence>MRGRKPIPLEMRLASQGIGEAAAEALDLAKVLGEPEMPPGFDAEHASEWDAVITDLRECNTLSREIGATVEVYVRNLVRMRKAEAHIAEHGEVVPAPRTGVPMYNPYLAVANRAAKEVRSAAAELGLTPSSRGRVTKIKPPEKEDDGFGL</sequence>
<gene>
    <name evidence="2" type="ORF">AOPFMNJM_3188</name>
</gene>
<keyword evidence="3" id="KW-1185">Reference proteome</keyword>
<reference evidence="2" key="2">
    <citation type="submission" date="2021-08" db="EMBL/GenBank/DDBJ databases">
        <authorList>
            <person name="Tani A."/>
            <person name="Ola A."/>
            <person name="Ogura Y."/>
            <person name="Katsura K."/>
            <person name="Hayashi T."/>
        </authorList>
    </citation>
    <scope>NUCLEOTIDE SEQUENCE</scope>
    <source>
        <strain evidence="2">LMG 23639</strain>
    </source>
</reference>
<dbReference type="Pfam" id="PF05119">
    <property type="entry name" value="Terminase_4"/>
    <property type="match status" value="1"/>
</dbReference>
<dbReference type="NCBIfam" id="TIGR01558">
    <property type="entry name" value="sm_term_P27"/>
    <property type="match status" value="1"/>
</dbReference>
<protein>
    <recommendedName>
        <fullName evidence="4">Terminase</fullName>
    </recommendedName>
</protein>
<proteinExistence type="predicted"/>
<reference evidence="2" key="1">
    <citation type="journal article" date="2021" name="Front. Microbiol.">
        <title>Comprehensive Comparative Genomics and Phenotyping of Methylobacterium Species.</title>
        <authorList>
            <person name="Alessa O."/>
            <person name="Ogura Y."/>
            <person name="Fujitani Y."/>
            <person name="Takami H."/>
            <person name="Hayashi T."/>
            <person name="Sahin N."/>
            <person name="Tani A."/>
        </authorList>
    </citation>
    <scope>NUCLEOTIDE SEQUENCE</scope>
    <source>
        <strain evidence="2">LMG 23639</strain>
    </source>
</reference>
<accession>A0ABQ4SXB5</accession>
<feature type="region of interest" description="Disordered" evidence="1">
    <location>
        <begin position="129"/>
        <end position="150"/>
    </location>
</feature>
<evidence type="ECO:0000313" key="2">
    <source>
        <dbReference type="EMBL" id="GJE07856.1"/>
    </source>
</evidence>
<evidence type="ECO:0008006" key="4">
    <source>
        <dbReference type="Google" id="ProtNLM"/>
    </source>
</evidence>
<dbReference type="InterPro" id="IPR006448">
    <property type="entry name" value="Phage_term_ssu_P27"/>
</dbReference>
<dbReference type="Proteomes" id="UP001055102">
    <property type="component" value="Unassembled WGS sequence"/>
</dbReference>
<dbReference type="RefSeq" id="WP_238277231.1">
    <property type="nucleotide sequence ID" value="NZ_BPQR01000056.1"/>
</dbReference>
<comment type="caution">
    <text evidence="2">The sequence shown here is derived from an EMBL/GenBank/DDBJ whole genome shotgun (WGS) entry which is preliminary data.</text>
</comment>
<dbReference type="EMBL" id="BPQR01000056">
    <property type="protein sequence ID" value="GJE07856.1"/>
    <property type="molecule type" value="Genomic_DNA"/>
</dbReference>